<dbReference type="PRINTS" id="PR00929">
    <property type="entry name" value="ATHOOK"/>
</dbReference>
<accession>A0A9P8F830</accession>
<dbReference type="Pfam" id="PF02178">
    <property type="entry name" value="AT_hook"/>
    <property type="match status" value="4"/>
</dbReference>
<dbReference type="EMBL" id="JAHFXS010004947">
    <property type="protein sequence ID" value="KAG9944881.1"/>
    <property type="molecule type" value="Genomic_DNA"/>
</dbReference>
<organism evidence="4 5">
    <name type="scientific">Aureobasidium melanogenum</name>
    <name type="common">Aureobasidium pullulans var. melanogenum</name>
    <dbReference type="NCBI Taxonomy" id="46634"/>
    <lineage>
        <taxon>Eukaryota</taxon>
        <taxon>Fungi</taxon>
        <taxon>Dikarya</taxon>
        <taxon>Ascomycota</taxon>
        <taxon>Pezizomycotina</taxon>
        <taxon>Dothideomycetes</taxon>
        <taxon>Dothideomycetidae</taxon>
        <taxon>Dothideales</taxon>
        <taxon>Saccotheciaceae</taxon>
        <taxon>Aureobasidium</taxon>
    </lineage>
</organism>
<evidence type="ECO:0000256" key="2">
    <source>
        <dbReference type="ARBA" id="ARBA00023242"/>
    </source>
</evidence>
<reference evidence="4" key="2">
    <citation type="submission" date="2021-08" db="EMBL/GenBank/DDBJ databases">
        <authorList>
            <person name="Gostincar C."/>
            <person name="Sun X."/>
            <person name="Song Z."/>
            <person name="Gunde-Cimerman N."/>
        </authorList>
    </citation>
    <scope>NUCLEOTIDE SEQUENCE</scope>
    <source>
        <strain evidence="4">EXF-9298</strain>
    </source>
</reference>
<feature type="region of interest" description="Disordered" evidence="3">
    <location>
        <begin position="119"/>
        <end position="258"/>
    </location>
</feature>
<name>A0A9P8F830_AURME</name>
<comment type="subcellular location">
    <subcellularLocation>
        <location evidence="1">Nucleus</location>
    </subcellularLocation>
</comment>
<reference evidence="4" key="1">
    <citation type="journal article" date="2021" name="J Fungi (Basel)">
        <title>Virulence traits and population genomics of the black yeast Aureobasidium melanogenum.</title>
        <authorList>
            <person name="Cernosa A."/>
            <person name="Sun X."/>
            <person name="Gostincar C."/>
            <person name="Fang C."/>
            <person name="Gunde-Cimerman N."/>
            <person name="Song Z."/>
        </authorList>
    </citation>
    <scope>NUCLEOTIDE SEQUENCE</scope>
    <source>
        <strain evidence="4">EXF-9298</strain>
    </source>
</reference>
<protein>
    <submittedName>
        <fullName evidence="4">Uncharacterized protein</fullName>
    </submittedName>
</protein>
<dbReference type="InterPro" id="IPR000637">
    <property type="entry name" value="HMGI/Y_DNA-bd_CS"/>
</dbReference>
<dbReference type="Proteomes" id="UP000729357">
    <property type="component" value="Unassembled WGS sequence"/>
</dbReference>
<dbReference type="GO" id="GO:0005634">
    <property type="term" value="C:nucleus"/>
    <property type="evidence" value="ECO:0007669"/>
    <property type="project" value="UniProtKB-SubCell"/>
</dbReference>
<feature type="non-terminal residue" evidence="4">
    <location>
        <position position="1"/>
    </location>
</feature>
<evidence type="ECO:0000313" key="5">
    <source>
        <dbReference type="Proteomes" id="UP000729357"/>
    </source>
</evidence>
<dbReference type="InterPro" id="IPR017956">
    <property type="entry name" value="AT_hook_DNA-bd_motif"/>
</dbReference>
<evidence type="ECO:0000313" key="4">
    <source>
        <dbReference type="EMBL" id="KAG9944881.1"/>
    </source>
</evidence>
<keyword evidence="2" id="KW-0539">Nucleus</keyword>
<sequence length="258" mass="27172">MAEISGLREQILANYNFMGFNQSASEVDVVVRFLDQKYYQATIADKSSGEDICGEPHQARTVERALAALLAHTCTHLGNPPNLIGAGATQSLVSPLVKRTRGRPKSILPFTASSAVKPKATRAAPAAKAKVSAAVTPKATRARGRPRKSDVVVPPSTGRPRGRPRKNSAATASAVPQVTEDGATAPAKRGRGRPKKSDSTPAAATTGSKRTASALGDEEPVANKLRKTTSDEELQEGISADELREVEQAGQTAPFTPQ</sequence>
<dbReference type="AlphaFoldDB" id="A0A9P8F830"/>
<keyword evidence="5" id="KW-1185">Reference proteome</keyword>
<proteinExistence type="predicted"/>
<dbReference type="GO" id="GO:0006355">
    <property type="term" value="P:regulation of DNA-templated transcription"/>
    <property type="evidence" value="ECO:0007669"/>
    <property type="project" value="InterPro"/>
</dbReference>
<feature type="compositionally biased region" description="Low complexity" evidence="3">
    <location>
        <begin position="119"/>
        <end position="139"/>
    </location>
</feature>
<evidence type="ECO:0000256" key="3">
    <source>
        <dbReference type="SAM" id="MobiDB-lite"/>
    </source>
</evidence>
<gene>
    <name evidence="4" type="ORF">KCU98_g18477</name>
</gene>
<dbReference type="PROSITE" id="PS00354">
    <property type="entry name" value="HMGI_Y"/>
    <property type="match status" value="1"/>
</dbReference>
<feature type="compositionally biased region" description="Polar residues" evidence="3">
    <location>
        <begin position="199"/>
        <end position="211"/>
    </location>
</feature>
<comment type="caution">
    <text evidence="4">The sequence shown here is derived from an EMBL/GenBank/DDBJ whole genome shotgun (WGS) entry which is preliminary data.</text>
</comment>
<dbReference type="GO" id="GO:0003677">
    <property type="term" value="F:DNA binding"/>
    <property type="evidence" value="ECO:0007669"/>
    <property type="project" value="InterPro"/>
</dbReference>
<feature type="compositionally biased region" description="Polar residues" evidence="3">
    <location>
        <begin position="249"/>
        <end position="258"/>
    </location>
</feature>
<evidence type="ECO:0000256" key="1">
    <source>
        <dbReference type="ARBA" id="ARBA00004123"/>
    </source>
</evidence>
<dbReference type="SMART" id="SM00384">
    <property type="entry name" value="AT_hook"/>
    <property type="match status" value="4"/>
</dbReference>